<feature type="transmembrane region" description="Helical" evidence="7">
    <location>
        <begin position="404"/>
        <end position="422"/>
    </location>
</feature>
<dbReference type="InterPro" id="IPR011014">
    <property type="entry name" value="MscS_channel_TM-2"/>
</dbReference>
<comment type="similarity">
    <text evidence="2">Belongs to the MscS (TC 1.A.23) family.</text>
</comment>
<dbReference type="AlphaFoldDB" id="A0A521FLD7"/>
<feature type="transmembrane region" description="Helical" evidence="7">
    <location>
        <begin position="634"/>
        <end position="656"/>
    </location>
</feature>
<dbReference type="Gene3D" id="1.10.287.1260">
    <property type="match status" value="1"/>
</dbReference>
<dbReference type="Gene3D" id="3.30.70.100">
    <property type="match status" value="1"/>
</dbReference>
<feature type="transmembrane region" description="Helical" evidence="7">
    <location>
        <begin position="467"/>
        <end position="495"/>
    </location>
</feature>
<evidence type="ECO:0000256" key="3">
    <source>
        <dbReference type="ARBA" id="ARBA00022475"/>
    </source>
</evidence>
<evidence type="ECO:0000256" key="7">
    <source>
        <dbReference type="SAM" id="Phobius"/>
    </source>
</evidence>
<evidence type="ECO:0000259" key="8">
    <source>
        <dbReference type="Pfam" id="PF00924"/>
    </source>
</evidence>
<keyword evidence="5 7" id="KW-1133">Transmembrane helix</keyword>
<name>A0A521FLD7_9SPHI</name>
<dbReference type="GO" id="GO:0005886">
    <property type="term" value="C:plasma membrane"/>
    <property type="evidence" value="ECO:0007669"/>
    <property type="project" value="UniProtKB-SubCell"/>
</dbReference>
<evidence type="ECO:0000313" key="11">
    <source>
        <dbReference type="Proteomes" id="UP000320300"/>
    </source>
</evidence>
<dbReference type="InterPro" id="IPR010920">
    <property type="entry name" value="LSM_dom_sf"/>
</dbReference>
<feature type="transmembrane region" description="Helical" evidence="7">
    <location>
        <begin position="349"/>
        <end position="367"/>
    </location>
</feature>
<evidence type="ECO:0000313" key="10">
    <source>
        <dbReference type="EMBL" id="SMO96949.1"/>
    </source>
</evidence>
<gene>
    <name evidence="10" type="ORF">SAMN06265348_113191</name>
</gene>
<feature type="transmembrane region" description="Helical" evidence="7">
    <location>
        <begin position="374"/>
        <end position="398"/>
    </location>
</feature>
<dbReference type="PANTHER" id="PTHR30347">
    <property type="entry name" value="POTASSIUM CHANNEL RELATED"/>
    <property type="match status" value="1"/>
</dbReference>
<dbReference type="GO" id="GO:0008381">
    <property type="term" value="F:mechanosensitive monoatomic ion channel activity"/>
    <property type="evidence" value="ECO:0007669"/>
    <property type="project" value="UniProtKB-ARBA"/>
</dbReference>
<dbReference type="SUPFAM" id="SSF82861">
    <property type="entry name" value="Mechanosensitive channel protein MscS (YggB), transmembrane region"/>
    <property type="match status" value="1"/>
</dbReference>
<feature type="transmembrane region" description="Helical" evidence="7">
    <location>
        <begin position="285"/>
        <end position="302"/>
    </location>
</feature>
<reference evidence="10 11" key="1">
    <citation type="submission" date="2017-05" db="EMBL/GenBank/DDBJ databases">
        <authorList>
            <person name="Varghese N."/>
            <person name="Submissions S."/>
        </authorList>
    </citation>
    <scope>NUCLEOTIDE SEQUENCE [LARGE SCALE GENOMIC DNA]</scope>
    <source>
        <strain evidence="10 11">DSM 19036</strain>
    </source>
</reference>
<protein>
    <submittedName>
        <fullName evidence="10">Mechanosensitive ion channel</fullName>
    </submittedName>
</protein>
<dbReference type="EMBL" id="FXTN01000013">
    <property type="protein sequence ID" value="SMO96949.1"/>
    <property type="molecule type" value="Genomic_DNA"/>
</dbReference>
<dbReference type="InterPro" id="IPR052702">
    <property type="entry name" value="MscS-like_channel"/>
</dbReference>
<dbReference type="InterPro" id="IPR011066">
    <property type="entry name" value="MscS_channel_C_sf"/>
</dbReference>
<dbReference type="InterPro" id="IPR049278">
    <property type="entry name" value="MS_channel_C"/>
</dbReference>
<evidence type="ECO:0000256" key="2">
    <source>
        <dbReference type="ARBA" id="ARBA00008017"/>
    </source>
</evidence>
<dbReference type="PANTHER" id="PTHR30347:SF1">
    <property type="entry name" value="MECHANOSENSITIVE CHANNEL MSCK"/>
    <property type="match status" value="1"/>
</dbReference>
<sequence>MAIKLLFIVSIFTGILLFRCQELCAQGKVDSVHVRNSADSSSAFVKKMNAFAQRMKDESAGDFESDRTEMAQDRALDIIRKSLQKATLYLKGGIDTLGFAQQLTDLEKDFGVASDGVLTQKGTAQTNRNLFATANIINELLNKTLAIRNNLAIHHETLSAFRFQLDSLSNNPVLFKFPKDSANTVKYLQHLVVMAYQVSPIDSSIKIAAANVRTLLNRTDMIALKLQTGLEEVHLYQRKMAIGVFNREFGNIWDPAGYARPFSEILTQAKAKGELNLMFFAGNNSGKLIAVLLLIITSYIYLRSLKTIYIEKGLLNVNFDGQLVLRYPQLSAMIIVINIFQFIFISPPFILSLLFWTVAAFSLSVIFRNYINRYWYRVWMIMFVLFLICACDNLILQASRTERWLMFFISLSGFLVGVTVLLKGRRSTLREKWMIYTIGLMTLIECGAVWANVFGRYNLAKTLMVTGYLNVVIAILFLWTVRLINEGLYLAFNVYTRQEKKLFYLNFERVGNRAPTFFYVALVIGWFILFGRNFAGFSYIAGPLQDFFTREHSIGDYTFTINKLLLFLVIIAIAVMVSRVVSFFASDGHIATDKNNVNSKRGVGSWLLLIRISILGIGSFLAIAAAGIPMDRLTIILGALGVGIGFGLQTLVNNLVSGLIIAFEKPVNVGDIVEIGGQGGTMKSIGFRSSVISTWDGADLIMPNGDLLSSHLTNWTLGGSHKRLSILISVAYDSDLNKVRKVLAGILDKEERIHQHPAPVVQYEQFSNSSIDVRIYFWARQMKEAGDTRSDLIIAIQTAFAAQGINIPIPQQDVYVHGPKDEI</sequence>
<feature type="transmembrane region" description="Helical" evidence="7">
    <location>
        <begin position="516"/>
        <end position="541"/>
    </location>
</feature>
<keyword evidence="3" id="KW-1003">Cell membrane</keyword>
<dbReference type="RefSeq" id="WP_142530610.1">
    <property type="nucleotide sequence ID" value="NZ_CBCSJO010000012.1"/>
</dbReference>
<proteinExistence type="inferred from homology"/>
<dbReference type="Pfam" id="PF00924">
    <property type="entry name" value="MS_channel_2nd"/>
    <property type="match status" value="1"/>
</dbReference>
<feature type="domain" description="Mechanosensitive ion channel MscS C-terminal" evidence="9">
    <location>
        <begin position="728"/>
        <end position="807"/>
    </location>
</feature>
<evidence type="ECO:0000256" key="4">
    <source>
        <dbReference type="ARBA" id="ARBA00022692"/>
    </source>
</evidence>
<evidence type="ECO:0000256" key="6">
    <source>
        <dbReference type="ARBA" id="ARBA00023136"/>
    </source>
</evidence>
<dbReference type="Proteomes" id="UP000320300">
    <property type="component" value="Unassembled WGS sequence"/>
</dbReference>
<feature type="transmembrane region" description="Helical" evidence="7">
    <location>
        <begin position="606"/>
        <end position="628"/>
    </location>
</feature>
<feature type="transmembrane region" description="Helical" evidence="7">
    <location>
        <begin position="561"/>
        <end position="585"/>
    </location>
</feature>
<evidence type="ECO:0000256" key="5">
    <source>
        <dbReference type="ARBA" id="ARBA00022989"/>
    </source>
</evidence>
<dbReference type="SUPFAM" id="SSF50182">
    <property type="entry name" value="Sm-like ribonucleoproteins"/>
    <property type="match status" value="1"/>
</dbReference>
<evidence type="ECO:0000259" key="9">
    <source>
        <dbReference type="Pfam" id="PF21082"/>
    </source>
</evidence>
<dbReference type="OrthoDB" id="9809206at2"/>
<accession>A0A521FLD7</accession>
<dbReference type="Gene3D" id="2.30.30.60">
    <property type="match status" value="1"/>
</dbReference>
<dbReference type="InterPro" id="IPR006685">
    <property type="entry name" value="MscS_channel_2nd"/>
</dbReference>
<feature type="transmembrane region" description="Helical" evidence="7">
    <location>
        <begin position="434"/>
        <end position="455"/>
    </location>
</feature>
<keyword evidence="6 7" id="KW-0472">Membrane</keyword>
<feature type="transmembrane region" description="Helical" evidence="7">
    <location>
        <begin position="323"/>
        <end position="343"/>
    </location>
</feature>
<organism evidence="10 11">
    <name type="scientific">Pedobacter westerhofensis</name>
    <dbReference type="NCBI Taxonomy" id="425512"/>
    <lineage>
        <taxon>Bacteria</taxon>
        <taxon>Pseudomonadati</taxon>
        <taxon>Bacteroidota</taxon>
        <taxon>Sphingobacteriia</taxon>
        <taxon>Sphingobacteriales</taxon>
        <taxon>Sphingobacteriaceae</taxon>
        <taxon>Pedobacter</taxon>
    </lineage>
</organism>
<evidence type="ECO:0000256" key="1">
    <source>
        <dbReference type="ARBA" id="ARBA00004651"/>
    </source>
</evidence>
<keyword evidence="4 7" id="KW-0812">Transmembrane</keyword>
<comment type="subcellular location">
    <subcellularLocation>
        <location evidence="1">Cell membrane</location>
        <topology evidence="1">Multi-pass membrane protein</topology>
    </subcellularLocation>
</comment>
<dbReference type="InterPro" id="IPR023408">
    <property type="entry name" value="MscS_beta-dom_sf"/>
</dbReference>
<dbReference type="SUPFAM" id="SSF82689">
    <property type="entry name" value="Mechanosensitive channel protein MscS (YggB), C-terminal domain"/>
    <property type="match status" value="1"/>
</dbReference>
<feature type="domain" description="Mechanosensitive ion channel MscS" evidence="8">
    <location>
        <begin position="650"/>
        <end position="716"/>
    </location>
</feature>
<keyword evidence="11" id="KW-1185">Reference proteome</keyword>
<dbReference type="Pfam" id="PF21082">
    <property type="entry name" value="MS_channel_3rd"/>
    <property type="match status" value="1"/>
</dbReference>